<keyword evidence="2 5" id="KW-0238">DNA-binding</keyword>
<dbReference type="GO" id="GO:0003677">
    <property type="term" value="F:DNA binding"/>
    <property type="evidence" value="ECO:0007669"/>
    <property type="project" value="UniProtKB-KW"/>
</dbReference>
<dbReference type="SUPFAM" id="SSF47413">
    <property type="entry name" value="lambda repressor-like DNA-binding domains"/>
    <property type="match status" value="1"/>
</dbReference>
<proteinExistence type="predicted"/>
<evidence type="ECO:0000259" key="4">
    <source>
        <dbReference type="PROSITE" id="PS50932"/>
    </source>
</evidence>
<dbReference type="InterPro" id="IPR010982">
    <property type="entry name" value="Lambda_DNA-bd_dom_sf"/>
</dbReference>
<keyword evidence="1" id="KW-0805">Transcription regulation</keyword>
<evidence type="ECO:0000256" key="2">
    <source>
        <dbReference type="ARBA" id="ARBA00023125"/>
    </source>
</evidence>
<reference evidence="5" key="1">
    <citation type="submission" date="2023-02" db="EMBL/GenBank/DDBJ databases">
        <title>Description of Roseinatronobacter alkalisoli sp. nov., an alkaliphilic bacerium isolated from soda soil.</title>
        <authorList>
            <person name="Wei W."/>
        </authorList>
    </citation>
    <scope>NUCLEOTIDE SEQUENCE</scope>
    <source>
        <strain evidence="5">HJB301</strain>
    </source>
</reference>
<evidence type="ECO:0000313" key="5">
    <source>
        <dbReference type="EMBL" id="MDD7973534.1"/>
    </source>
</evidence>
<dbReference type="Gene3D" id="1.10.260.40">
    <property type="entry name" value="lambda repressor-like DNA-binding domains"/>
    <property type="match status" value="1"/>
</dbReference>
<keyword evidence="3" id="KW-0804">Transcription</keyword>
<dbReference type="PROSITE" id="PS00356">
    <property type="entry name" value="HTH_LACI_1"/>
    <property type="match status" value="1"/>
</dbReference>
<comment type="caution">
    <text evidence="5">The sequence shown here is derived from an EMBL/GenBank/DDBJ whole genome shotgun (WGS) entry which is preliminary data.</text>
</comment>
<accession>A0ABT5TF09</accession>
<evidence type="ECO:0000313" key="6">
    <source>
        <dbReference type="Proteomes" id="UP001431784"/>
    </source>
</evidence>
<dbReference type="Pfam" id="PF13407">
    <property type="entry name" value="Peripla_BP_4"/>
    <property type="match status" value="1"/>
</dbReference>
<dbReference type="Gene3D" id="3.40.50.2300">
    <property type="match status" value="2"/>
</dbReference>
<name>A0ABT5TF09_9RHOB</name>
<gene>
    <name evidence="5" type="ORF">PUT78_20960</name>
</gene>
<protein>
    <submittedName>
        <fullName evidence="5">LacI family DNA-binding transcriptional regulator</fullName>
    </submittedName>
</protein>
<dbReference type="InterPro" id="IPR028082">
    <property type="entry name" value="Peripla_BP_I"/>
</dbReference>
<dbReference type="InterPro" id="IPR000843">
    <property type="entry name" value="HTH_LacI"/>
</dbReference>
<dbReference type="PROSITE" id="PS50932">
    <property type="entry name" value="HTH_LACI_2"/>
    <property type="match status" value="1"/>
</dbReference>
<dbReference type="CDD" id="cd06307">
    <property type="entry name" value="PBP1_sugar_binding"/>
    <property type="match status" value="1"/>
</dbReference>
<dbReference type="PANTHER" id="PTHR30146:SF152">
    <property type="entry name" value="TRANSCRIPTIONAL REGULATORY PROTEIN"/>
    <property type="match status" value="1"/>
</dbReference>
<dbReference type="Proteomes" id="UP001431784">
    <property type="component" value="Unassembled WGS sequence"/>
</dbReference>
<dbReference type="SMART" id="SM00354">
    <property type="entry name" value="HTH_LACI"/>
    <property type="match status" value="1"/>
</dbReference>
<dbReference type="CDD" id="cd01392">
    <property type="entry name" value="HTH_LacI"/>
    <property type="match status" value="1"/>
</dbReference>
<feature type="domain" description="HTH lacI-type" evidence="4">
    <location>
        <begin position="5"/>
        <end position="62"/>
    </location>
</feature>
<dbReference type="EMBL" id="JAQZSM010000038">
    <property type="protein sequence ID" value="MDD7973534.1"/>
    <property type="molecule type" value="Genomic_DNA"/>
</dbReference>
<organism evidence="5 6">
    <name type="scientific">Roseinatronobacter alkalisoli</name>
    <dbReference type="NCBI Taxonomy" id="3028235"/>
    <lineage>
        <taxon>Bacteria</taxon>
        <taxon>Pseudomonadati</taxon>
        <taxon>Pseudomonadota</taxon>
        <taxon>Alphaproteobacteria</taxon>
        <taxon>Rhodobacterales</taxon>
        <taxon>Paracoccaceae</taxon>
        <taxon>Roseinatronobacter</taxon>
    </lineage>
</organism>
<dbReference type="InterPro" id="IPR025997">
    <property type="entry name" value="SBP_2_dom"/>
</dbReference>
<dbReference type="Pfam" id="PF00356">
    <property type="entry name" value="LacI"/>
    <property type="match status" value="1"/>
</dbReference>
<keyword evidence="6" id="KW-1185">Reference proteome</keyword>
<evidence type="ECO:0000256" key="1">
    <source>
        <dbReference type="ARBA" id="ARBA00023015"/>
    </source>
</evidence>
<dbReference type="SUPFAM" id="SSF53822">
    <property type="entry name" value="Periplasmic binding protein-like I"/>
    <property type="match status" value="1"/>
</dbReference>
<evidence type="ECO:0000256" key="3">
    <source>
        <dbReference type="ARBA" id="ARBA00023163"/>
    </source>
</evidence>
<sequence length="341" mass="37220">MSRNPTLADLARAAGVSLATIDRALHSRGNVSARSLLRIQEAAAEIGFRDFRIQPAPKSLRSVRLGFVLHKGGQEFYRNLTRALEDACKSRDDFAITPEFRYAASQAPDDFCAELAALGETCAALATSAVTHAKVARFGAKLIQQGLPLFALLNDFGREAHLGYFGLDNLRVGRIAGWMMAQRLQQGGRAAVFVGGNRWHGHALRETGFRSALREYAPLVTVLDTLVNLETRQVTYEATLNLLDTHSDLRGIYVAGGGMEGAIAALREVRPPNKVALIVNELTLESRAALQDRYALMAIATPIANLAEALVDKMLLAAQTREHAQGRAFLFDPMIWVPESV</sequence>
<dbReference type="RefSeq" id="WP_274354200.1">
    <property type="nucleotide sequence ID" value="NZ_JAQZSM010000038.1"/>
</dbReference>
<dbReference type="PANTHER" id="PTHR30146">
    <property type="entry name" value="LACI-RELATED TRANSCRIPTIONAL REPRESSOR"/>
    <property type="match status" value="1"/>
</dbReference>